<dbReference type="Proteomes" id="UP000054321">
    <property type="component" value="Unassembled WGS sequence"/>
</dbReference>
<evidence type="ECO:0000313" key="3">
    <source>
        <dbReference type="EMBL" id="KIN04415.1"/>
    </source>
</evidence>
<organism evidence="3 4">
    <name type="scientific">Oidiodendron maius (strain Zn)</name>
    <dbReference type="NCBI Taxonomy" id="913774"/>
    <lineage>
        <taxon>Eukaryota</taxon>
        <taxon>Fungi</taxon>
        <taxon>Dikarya</taxon>
        <taxon>Ascomycota</taxon>
        <taxon>Pezizomycotina</taxon>
        <taxon>Leotiomycetes</taxon>
        <taxon>Leotiomycetes incertae sedis</taxon>
        <taxon>Myxotrichaceae</taxon>
        <taxon>Oidiodendron</taxon>
    </lineage>
</organism>
<dbReference type="HOGENOM" id="CLU_019366_3_0_1"/>
<dbReference type="SMART" id="SM00256">
    <property type="entry name" value="FBOX"/>
    <property type="match status" value="1"/>
</dbReference>
<dbReference type="EMBL" id="KN832872">
    <property type="protein sequence ID" value="KIN04415.1"/>
    <property type="molecule type" value="Genomic_DNA"/>
</dbReference>
<dbReference type="InterPro" id="IPR001810">
    <property type="entry name" value="F-box_dom"/>
</dbReference>
<dbReference type="SUPFAM" id="SSF81383">
    <property type="entry name" value="F-box domain"/>
    <property type="match status" value="1"/>
</dbReference>
<dbReference type="PROSITE" id="PS50181">
    <property type="entry name" value="FBOX"/>
    <property type="match status" value="1"/>
</dbReference>
<protein>
    <recommendedName>
        <fullName evidence="2">F-box domain-containing protein</fullName>
    </recommendedName>
</protein>
<evidence type="ECO:0000256" key="1">
    <source>
        <dbReference type="SAM" id="MobiDB-lite"/>
    </source>
</evidence>
<evidence type="ECO:0000313" key="4">
    <source>
        <dbReference type="Proteomes" id="UP000054321"/>
    </source>
</evidence>
<evidence type="ECO:0000259" key="2">
    <source>
        <dbReference type="PROSITE" id="PS50181"/>
    </source>
</evidence>
<feature type="compositionally biased region" description="Acidic residues" evidence="1">
    <location>
        <begin position="450"/>
        <end position="474"/>
    </location>
</feature>
<dbReference type="InterPro" id="IPR036047">
    <property type="entry name" value="F-box-like_dom_sf"/>
</dbReference>
<dbReference type="STRING" id="913774.A0A0C3HN02"/>
<keyword evidence="4" id="KW-1185">Reference proteome</keyword>
<dbReference type="Gene3D" id="1.20.1280.50">
    <property type="match status" value="1"/>
</dbReference>
<name>A0A0C3HN02_OIDMZ</name>
<reference evidence="3 4" key="1">
    <citation type="submission" date="2014-04" db="EMBL/GenBank/DDBJ databases">
        <authorList>
            <consortium name="DOE Joint Genome Institute"/>
            <person name="Kuo A."/>
            <person name="Martino E."/>
            <person name="Perotto S."/>
            <person name="Kohler A."/>
            <person name="Nagy L.G."/>
            <person name="Floudas D."/>
            <person name="Copeland A."/>
            <person name="Barry K.W."/>
            <person name="Cichocki N."/>
            <person name="Veneault-Fourrey C."/>
            <person name="LaButti K."/>
            <person name="Lindquist E.A."/>
            <person name="Lipzen A."/>
            <person name="Lundell T."/>
            <person name="Morin E."/>
            <person name="Murat C."/>
            <person name="Sun H."/>
            <person name="Tunlid A."/>
            <person name="Henrissat B."/>
            <person name="Grigoriev I.V."/>
            <person name="Hibbett D.S."/>
            <person name="Martin F."/>
            <person name="Nordberg H.P."/>
            <person name="Cantor M.N."/>
            <person name="Hua S.X."/>
        </authorList>
    </citation>
    <scope>NUCLEOTIDE SEQUENCE [LARGE SCALE GENOMIC DNA]</scope>
    <source>
        <strain evidence="3 4">Zn</strain>
    </source>
</reference>
<dbReference type="Pfam" id="PF12937">
    <property type="entry name" value="F-box-like"/>
    <property type="match status" value="1"/>
</dbReference>
<dbReference type="AlphaFoldDB" id="A0A0C3HN02"/>
<reference evidence="4" key="2">
    <citation type="submission" date="2015-01" db="EMBL/GenBank/DDBJ databases">
        <title>Evolutionary Origins and Diversification of the Mycorrhizal Mutualists.</title>
        <authorList>
            <consortium name="DOE Joint Genome Institute"/>
            <consortium name="Mycorrhizal Genomics Consortium"/>
            <person name="Kohler A."/>
            <person name="Kuo A."/>
            <person name="Nagy L.G."/>
            <person name="Floudas D."/>
            <person name="Copeland A."/>
            <person name="Barry K.W."/>
            <person name="Cichocki N."/>
            <person name="Veneault-Fourrey C."/>
            <person name="LaButti K."/>
            <person name="Lindquist E.A."/>
            <person name="Lipzen A."/>
            <person name="Lundell T."/>
            <person name="Morin E."/>
            <person name="Murat C."/>
            <person name="Riley R."/>
            <person name="Ohm R."/>
            <person name="Sun H."/>
            <person name="Tunlid A."/>
            <person name="Henrissat B."/>
            <person name="Grigoriev I.V."/>
            <person name="Hibbett D.S."/>
            <person name="Martin F."/>
        </authorList>
    </citation>
    <scope>NUCLEOTIDE SEQUENCE [LARGE SCALE GENOMIC DNA]</scope>
    <source>
        <strain evidence="4">Zn</strain>
    </source>
</reference>
<dbReference type="InParanoid" id="A0A0C3HN02"/>
<feature type="region of interest" description="Disordered" evidence="1">
    <location>
        <begin position="440"/>
        <end position="474"/>
    </location>
</feature>
<accession>A0A0C3HN02</accession>
<sequence length="485" mass="54629">MATITALPHEILHAIFRSVDIPDLASLCITCRTLRQFISDNHILFRDLYLQRLDEPPLAKEGGDLDWEEELHRLVKLERILDYQNVAEKTPHIKFVDEVVKSFTSTANGCDSKNVALLTRLFNGRINKEAFFCQSTLWSRAKAPRRHSYSTTFEERQASAHLHCLYGVPILEPQRSSFSYPYPFACSIVYDLRNYTDGNFWGPFLDDGTAAVDWERLEAVMMVLGYNLKQFTQLTGGMFKPLWTVPFSGVSPDSFFSLPLSSTAMPNPPANALDPYNVTGSYMRVICFLDFQELYHYNFPHNPGPGIPRRPLDTTEAIRFLVMELNVVDIQPPGEDDGQELPVVYFTGLSRLLEASSAPGTNTNSNIRGTVRLTKQGEVRWTTYSVYFGEERWKSEGIQVGGIRSARGVFGHWFDKNFSIEGPVGPSAFWKVTNEIGDMGSGLGDHMDGEGNDNSDESYDEGQDVDDDSQDDEPFFGTIITISLS</sequence>
<proteinExistence type="predicted"/>
<gene>
    <name evidence="3" type="ORF">OIDMADRAFT_176830</name>
</gene>
<feature type="domain" description="F-box" evidence="2">
    <location>
        <begin position="1"/>
        <end position="48"/>
    </location>
</feature>
<dbReference type="OrthoDB" id="3226064at2759"/>